<dbReference type="Pfam" id="PF18014">
    <property type="entry name" value="Acetyltransf_18"/>
    <property type="match status" value="1"/>
</dbReference>
<sequence>MVSITTGGDQLSGQPDATFRLDDFKVTARDIAEPDLNALLALSVSVGWSHRAADWAFMRSVGRGLVAMDESGRVHGSVMWFPFGVARGTIGMLITTPRLQSNGGGLWLMGHALAQTQGRMLGLHATRQSHRLCRSLGFRDEGTVYQYQGHIGAVPYVAAPPEAQVRELAETDLPAIRAIDRAATEWDRGLLIDALLAQSRGMVLVRGERVEAYALMRPFGRGVVFGPIMADSDDDALRVLAPLMAAQTGSYGRIDTESVTSRIADFARQCGLEVVETVTRMSRDEPWPFSTGHAPTQFALASHATG</sequence>
<dbReference type="EMBL" id="JAMLDX010000010">
    <property type="protein sequence ID" value="MCP3731465.1"/>
    <property type="molecule type" value="Genomic_DNA"/>
</dbReference>
<keyword evidence="3" id="KW-1185">Reference proteome</keyword>
<dbReference type="Gene3D" id="3.40.630.90">
    <property type="match status" value="1"/>
</dbReference>
<dbReference type="PROSITE" id="PS51186">
    <property type="entry name" value="GNAT"/>
    <property type="match status" value="1"/>
</dbReference>
<gene>
    <name evidence="2" type="ORF">M9978_13635</name>
</gene>
<comment type="caution">
    <text evidence="2">The sequence shown here is derived from an EMBL/GenBank/DDBJ whole genome shotgun (WGS) entry which is preliminary data.</text>
</comment>
<dbReference type="Gene3D" id="3.40.630.30">
    <property type="match status" value="1"/>
</dbReference>
<reference evidence="2" key="1">
    <citation type="submission" date="2022-05" db="EMBL/GenBank/DDBJ databases">
        <title>Sphingomonas sp. strain MG17 Genome sequencing and assembly.</title>
        <authorList>
            <person name="Kim I."/>
        </authorList>
    </citation>
    <scope>NUCLEOTIDE SEQUENCE</scope>
    <source>
        <strain evidence="2">MG17</strain>
    </source>
</reference>
<organism evidence="2 3">
    <name type="scientific">Sphingomonas tagetis</name>
    <dbReference type="NCBI Taxonomy" id="2949092"/>
    <lineage>
        <taxon>Bacteria</taxon>
        <taxon>Pseudomonadati</taxon>
        <taxon>Pseudomonadota</taxon>
        <taxon>Alphaproteobacteria</taxon>
        <taxon>Sphingomonadales</taxon>
        <taxon>Sphingomonadaceae</taxon>
        <taxon>Sphingomonas</taxon>
    </lineage>
</organism>
<dbReference type="Proteomes" id="UP001139451">
    <property type="component" value="Unassembled WGS sequence"/>
</dbReference>
<proteinExistence type="predicted"/>
<evidence type="ECO:0000259" key="1">
    <source>
        <dbReference type="PROSITE" id="PS51186"/>
    </source>
</evidence>
<dbReference type="GO" id="GO:0016747">
    <property type="term" value="F:acyltransferase activity, transferring groups other than amino-acyl groups"/>
    <property type="evidence" value="ECO:0007669"/>
    <property type="project" value="InterPro"/>
</dbReference>
<dbReference type="InterPro" id="IPR016181">
    <property type="entry name" value="Acyl_CoA_acyltransferase"/>
</dbReference>
<protein>
    <recommendedName>
        <fullName evidence="1">N-acetyltransferase domain-containing protein</fullName>
    </recommendedName>
</protein>
<accession>A0A9X2HRW7</accession>
<evidence type="ECO:0000313" key="2">
    <source>
        <dbReference type="EMBL" id="MCP3731465.1"/>
    </source>
</evidence>
<dbReference type="InterPro" id="IPR041496">
    <property type="entry name" value="YitH/HolE_GNAT"/>
</dbReference>
<feature type="domain" description="N-acetyltransferase" evidence="1">
    <location>
        <begin position="26"/>
        <end position="161"/>
    </location>
</feature>
<dbReference type="RefSeq" id="WP_254294089.1">
    <property type="nucleotide sequence ID" value="NZ_JAMLDX010000010.1"/>
</dbReference>
<dbReference type="AlphaFoldDB" id="A0A9X2HRW7"/>
<dbReference type="PANTHER" id="PTHR47237">
    <property type="entry name" value="SLL0310 PROTEIN"/>
    <property type="match status" value="1"/>
</dbReference>
<evidence type="ECO:0000313" key="3">
    <source>
        <dbReference type="Proteomes" id="UP001139451"/>
    </source>
</evidence>
<dbReference type="SUPFAM" id="SSF55729">
    <property type="entry name" value="Acyl-CoA N-acyltransferases (Nat)"/>
    <property type="match status" value="1"/>
</dbReference>
<name>A0A9X2HRW7_9SPHN</name>
<dbReference type="PANTHER" id="PTHR47237:SF2">
    <property type="entry name" value="BLL4206 PROTEIN"/>
    <property type="match status" value="1"/>
</dbReference>
<dbReference type="InterPro" id="IPR052729">
    <property type="entry name" value="Acyl/Acetyltrans_Enzymes"/>
</dbReference>
<dbReference type="InterPro" id="IPR000182">
    <property type="entry name" value="GNAT_dom"/>
</dbReference>